<comment type="caution">
    <text evidence="2">The sequence shown here is derived from an EMBL/GenBank/DDBJ whole genome shotgun (WGS) entry which is preliminary data.</text>
</comment>
<dbReference type="AlphaFoldDB" id="A0A1Q1G052"/>
<dbReference type="STRING" id="1849491.BVH56_01585"/>
<evidence type="ECO:0000259" key="1">
    <source>
        <dbReference type="Pfam" id="PF03703"/>
    </source>
</evidence>
<feature type="domain" description="YdbS-like PH" evidence="1">
    <location>
        <begin position="70"/>
        <end position="142"/>
    </location>
</feature>
<proteinExistence type="predicted"/>
<dbReference type="PANTHER" id="PTHR34473:SF2">
    <property type="entry name" value="UPF0699 TRANSMEMBRANE PROTEIN YDBT"/>
    <property type="match status" value="1"/>
</dbReference>
<evidence type="ECO:0000313" key="3">
    <source>
        <dbReference type="Proteomes" id="UP000277108"/>
    </source>
</evidence>
<dbReference type="OrthoDB" id="1750577at2"/>
<dbReference type="Pfam" id="PF03703">
    <property type="entry name" value="bPH_2"/>
    <property type="match status" value="1"/>
</dbReference>
<accession>A0A1Q1G052</accession>
<gene>
    <name evidence="2" type="ORF">EDD62_1043</name>
</gene>
<evidence type="ECO:0000313" key="2">
    <source>
        <dbReference type="EMBL" id="RPF56407.1"/>
    </source>
</evidence>
<protein>
    <submittedName>
        <fullName evidence="2">Membrane protein YdbS with pleckstrin-like domain</fullName>
    </submittedName>
</protein>
<sequence length="156" mass="18545">MKEIQLSKRGMYHLMCINFIWMLLIAIAGIYGVITYYIDDWVEWPKYVIIGLLVLAFIYRVFIYPFLYKKYTYFTVFRQMMKMKTGAFSVHEQHTPLDRIQEVREYQSFIQKMFHVKNVEIFTAGTELKIKSIDEAAADEMVENVMSYVKGVMSDV</sequence>
<name>A0A1Q1G052_9BACL</name>
<dbReference type="EMBL" id="RKRK01000003">
    <property type="protein sequence ID" value="RPF56407.1"/>
    <property type="molecule type" value="Genomic_DNA"/>
</dbReference>
<reference evidence="2 3" key="1">
    <citation type="submission" date="2018-11" db="EMBL/GenBank/DDBJ databases">
        <title>Genomic Encyclopedia of Type Strains, Phase IV (KMG-IV): sequencing the most valuable type-strain genomes for metagenomic binning, comparative biology and taxonomic classification.</title>
        <authorList>
            <person name="Goeker M."/>
        </authorList>
    </citation>
    <scope>NUCLEOTIDE SEQUENCE [LARGE SCALE GENOMIC DNA]</scope>
    <source>
        <strain evidence="2 3">DSM 29158</strain>
    </source>
</reference>
<dbReference type="Proteomes" id="UP000277108">
    <property type="component" value="Unassembled WGS sequence"/>
</dbReference>
<organism evidence="2 3">
    <name type="scientific">Abyssicoccus albus</name>
    <dbReference type="NCBI Taxonomy" id="1817405"/>
    <lineage>
        <taxon>Bacteria</taxon>
        <taxon>Bacillati</taxon>
        <taxon>Bacillota</taxon>
        <taxon>Bacilli</taxon>
        <taxon>Bacillales</taxon>
        <taxon>Abyssicoccaceae</taxon>
    </lineage>
</organism>
<accession>A0A3N5BFX7</accession>
<dbReference type="InterPro" id="IPR005182">
    <property type="entry name" value="YdbS-like_PH"/>
</dbReference>
<keyword evidence="3" id="KW-1185">Reference proteome</keyword>
<dbReference type="PANTHER" id="PTHR34473">
    <property type="entry name" value="UPF0699 TRANSMEMBRANE PROTEIN YDBS"/>
    <property type="match status" value="1"/>
</dbReference>
<dbReference type="RefSeq" id="WP_077139812.1">
    <property type="nucleotide sequence ID" value="NZ_CBCSGK010000005.1"/>
</dbReference>